<dbReference type="InterPro" id="IPR013783">
    <property type="entry name" value="Ig-like_fold"/>
</dbReference>
<organism evidence="6 7">
    <name type="scientific">Bifidobacterium pseudolongum</name>
    <dbReference type="NCBI Taxonomy" id="1694"/>
    <lineage>
        <taxon>Bacteria</taxon>
        <taxon>Bacillati</taxon>
        <taxon>Actinomycetota</taxon>
        <taxon>Actinomycetes</taxon>
        <taxon>Bifidobacteriales</taxon>
        <taxon>Bifidobacteriaceae</taxon>
        <taxon>Bifidobacterium</taxon>
    </lineage>
</organism>
<dbReference type="InterPro" id="IPR041274">
    <property type="entry name" value="IPU_b_solenoid"/>
</dbReference>
<feature type="region of interest" description="Disordered" evidence="1">
    <location>
        <begin position="1001"/>
        <end position="1050"/>
    </location>
</feature>
<evidence type="ECO:0000256" key="2">
    <source>
        <dbReference type="SAM" id="Phobius"/>
    </source>
</evidence>
<dbReference type="InterPro" id="IPR035953">
    <property type="entry name" value="Dextranase_N-ter"/>
</dbReference>
<gene>
    <name evidence="6" type="ORF">DWV92_00575</name>
</gene>
<feature type="compositionally biased region" description="Polar residues" evidence="1">
    <location>
        <begin position="1026"/>
        <end position="1047"/>
    </location>
</feature>
<dbReference type="Pfam" id="PF09985">
    <property type="entry name" value="Glucodextran_C"/>
    <property type="match status" value="1"/>
</dbReference>
<dbReference type="Pfam" id="PF18783">
    <property type="entry name" value="IPU_b_solenoid"/>
    <property type="match status" value="1"/>
</dbReference>
<dbReference type="Gene3D" id="2.60.40.10">
    <property type="entry name" value="Immunoglobulins"/>
    <property type="match status" value="1"/>
</dbReference>
<accession>A0A395XG55</accession>
<dbReference type="Pfam" id="PF09136">
    <property type="entry name" value="Glucodextran_B"/>
    <property type="match status" value="1"/>
</dbReference>
<dbReference type="InterPro" id="IPR023226">
    <property type="entry name" value="Glyco_hydro_49_N_dom"/>
</dbReference>
<dbReference type="InterPro" id="IPR012334">
    <property type="entry name" value="Pectin_lyas_fold"/>
</dbReference>
<dbReference type="SUPFAM" id="SSF81296">
    <property type="entry name" value="E set domains"/>
    <property type="match status" value="1"/>
</dbReference>
<dbReference type="EMBL" id="QRZV01000001">
    <property type="protein sequence ID" value="RGW10890.1"/>
    <property type="molecule type" value="Genomic_DNA"/>
</dbReference>
<keyword evidence="2" id="KW-0472">Membrane</keyword>
<comment type="caution">
    <text evidence="6">The sequence shown here is derived from an EMBL/GenBank/DDBJ whole genome shotgun (WGS) entry which is preliminary data.</text>
</comment>
<dbReference type="SUPFAM" id="SSF49344">
    <property type="entry name" value="CBD9-like"/>
    <property type="match status" value="1"/>
</dbReference>
<evidence type="ECO:0000259" key="3">
    <source>
        <dbReference type="Pfam" id="PF03718"/>
    </source>
</evidence>
<dbReference type="GO" id="GO:0004553">
    <property type="term" value="F:hydrolase activity, hydrolyzing O-glycosyl compounds"/>
    <property type="evidence" value="ECO:0007669"/>
    <property type="project" value="InterPro"/>
</dbReference>
<sequence length="1090" mass="117206">MTHHLASRACDDTTGIPPNPHRPAPRRRRRIWACAAAACAAATLAVPQALTPAATAAAQEPPSDSPATVDTPELHTWWHDKMDTSATGAIGDDTVRRSPFYSTAVRPANQPRARYDSFTYLSVPRSGEGKRGYTGEDGADFAADNNLTMSWSTFEYATDVDVDVSLDTGQTIASADQVTIRPTTLGFTATLIDDHTVRIRVPYSEDGHRFSVEFDPQLITTYNDASAGSGKLTMDPASGQTVGTEPRNAMLVFAQPTQRHNADATAPDLNDPHVRQITPGAVTDLDEASDVTTLYFGPGLYWMGPKYHAKLPANITRVHLAAGAYVKGAFQFLTHASSLEVSGHGVLSGEQYPYEADTNNGYDHRSEDNANCHGSCVKMLQFESTGAPQTLTLDGVTVANPPYHSFVMYGVEDGPFAMRVNNYQQVGGWYWQTDGLELYRGTTLANSFFHANDDAIKLYHSHVRVRNTVVWKNENGPVFQWGWTPRDVEDVVVDGTSVIHNRMYWNDQKRNTCIINSASSYLDGNASDTADTTHTIRDLTISNTHVEGMANCAMRIYPLQNLERITIDGLHIDSWNGLTMPAQESFFDQFTNAEGTPVHIGNQTADGMGLLLHNYTVGGVPVIKAGNNWAHNELGRLNFDPRLYDNWDATADGQPQGASPALAVEGLEDGQTAEQRTITVRGTTNATTVGISVNGGAEQRQTVDNGAFTAAVTLPEVHNTVRVTATGANGIMNVKRYTVYALGQRIGTLTDPQGDDNGPGSYVYPADGSFAPGGFDLRTFDMYSDGDVVRFATSVQTPITNPWGGNHMSTQRFHILLADTVHANGAAEDGSPTPQLPGTNTFTRGPWRKAVVVDGRNDGARYGGGVYDATPSMDRVADVSLDLIRRNTIVASAPRAAFADLDLGTAGYQVSVFSSAEDSEGIGNVRPVYGAACWNGEEDCPSYVHQFRFGGGLGIPDDSPARDSITTDSNAIDAFTGKESQTALMDLRQSQVTFPFLRLETVAGDPSGNPAEPSDGAAQPTKPEQARQTGYSQPPSSQTPTAWQPSDTRLADSGSAALPALSAAIAATLVAAVMLAAVHPCRGGRRNGPR</sequence>
<dbReference type="Proteomes" id="UP000265970">
    <property type="component" value="Unassembled WGS sequence"/>
</dbReference>
<dbReference type="AlphaFoldDB" id="A0A395XG55"/>
<dbReference type="GO" id="GO:0005975">
    <property type="term" value="P:carbohydrate metabolic process"/>
    <property type="evidence" value="ECO:0007669"/>
    <property type="project" value="UniProtKB-ARBA"/>
</dbReference>
<dbReference type="InterPro" id="IPR014756">
    <property type="entry name" value="Ig_E-set"/>
</dbReference>
<dbReference type="InterPro" id="IPR019248">
    <property type="entry name" value="Glucodextran_C"/>
</dbReference>
<feature type="domain" description="Glycoside hydrolase family 49 C-terminal" evidence="3">
    <location>
        <begin position="527"/>
        <end position="649"/>
    </location>
</feature>
<dbReference type="SUPFAM" id="SSF51126">
    <property type="entry name" value="Pectin lyase-like"/>
    <property type="match status" value="1"/>
</dbReference>
<reference evidence="6 7" key="1">
    <citation type="submission" date="2018-08" db="EMBL/GenBank/DDBJ databases">
        <title>A genome reference for cultivated species of the human gut microbiota.</title>
        <authorList>
            <person name="Zou Y."/>
            <person name="Xue W."/>
            <person name="Luo G."/>
        </authorList>
    </citation>
    <scope>NUCLEOTIDE SEQUENCE [LARGE SCALE GENOMIC DNA]</scope>
    <source>
        <strain evidence="6 7">AF13-3LB</strain>
    </source>
</reference>
<name>A0A395XG55_9BIFI</name>
<dbReference type="PROSITE" id="PS51318">
    <property type="entry name" value="TAT"/>
    <property type="match status" value="1"/>
</dbReference>
<dbReference type="Gene3D" id="2.60.40.1190">
    <property type="match status" value="1"/>
</dbReference>
<dbReference type="Pfam" id="PF03718">
    <property type="entry name" value="Glyco_hydro_49"/>
    <property type="match status" value="1"/>
</dbReference>
<dbReference type="InterPro" id="IPR011050">
    <property type="entry name" value="Pectin_lyase_fold/virulence"/>
</dbReference>
<feature type="transmembrane region" description="Helical" evidence="2">
    <location>
        <begin position="1056"/>
        <end position="1078"/>
    </location>
</feature>
<protein>
    <submittedName>
        <fullName evidence="6">Dextranase</fullName>
    </submittedName>
</protein>
<dbReference type="SUPFAM" id="SSF101596">
    <property type="entry name" value="Dextranase, N-terminal domain"/>
    <property type="match status" value="1"/>
</dbReference>
<evidence type="ECO:0000259" key="5">
    <source>
        <dbReference type="Pfam" id="PF17433"/>
    </source>
</evidence>
<dbReference type="Gene3D" id="2.160.20.10">
    <property type="entry name" value="Single-stranded right-handed beta-helix, Pectin lyase-like"/>
    <property type="match status" value="1"/>
</dbReference>
<evidence type="ECO:0000256" key="1">
    <source>
        <dbReference type="SAM" id="MobiDB-lite"/>
    </source>
</evidence>
<evidence type="ECO:0000259" key="4">
    <source>
        <dbReference type="Pfam" id="PF09985"/>
    </source>
</evidence>
<dbReference type="InterPro" id="IPR006311">
    <property type="entry name" value="TAT_signal"/>
</dbReference>
<keyword evidence="2" id="KW-0812">Transmembrane</keyword>
<dbReference type="RefSeq" id="WP_118238591.1">
    <property type="nucleotide sequence ID" value="NZ_QRZV01000001.1"/>
</dbReference>
<dbReference type="InterPro" id="IPR005192">
    <property type="entry name" value="Glyco_hydro_49_C"/>
</dbReference>
<dbReference type="Pfam" id="PF17433">
    <property type="entry name" value="Glyco_hydro_49N"/>
    <property type="match status" value="1"/>
</dbReference>
<keyword evidence="2" id="KW-1133">Transmembrane helix</keyword>
<proteinExistence type="predicted"/>
<feature type="domain" description="Glycoside hydrolase family 49 N-terminal" evidence="5">
    <location>
        <begin position="67"/>
        <end position="257"/>
    </location>
</feature>
<evidence type="ECO:0000313" key="6">
    <source>
        <dbReference type="EMBL" id="RGW10890.1"/>
    </source>
</evidence>
<feature type="domain" description="Glucodextranase-like C-terminal" evidence="4">
    <location>
        <begin position="747"/>
        <end position="929"/>
    </location>
</feature>
<feature type="region of interest" description="Disordered" evidence="1">
    <location>
        <begin position="1"/>
        <end position="27"/>
    </location>
</feature>
<dbReference type="Gene3D" id="2.60.350.10">
    <property type="entry name" value="Dextranase, N-terminal"/>
    <property type="match status" value="1"/>
</dbReference>
<evidence type="ECO:0000313" key="7">
    <source>
        <dbReference type="Proteomes" id="UP000265970"/>
    </source>
</evidence>